<accession>A0A9P7Z9M3</accession>
<evidence type="ECO:0000313" key="2">
    <source>
        <dbReference type="Proteomes" id="UP000887226"/>
    </source>
</evidence>
<dbReference type="Proteomes" id="UP000887226">
    <property type="component" value="Unassembled WGS sequence"/>
</dbReference>
<proteinExistence type="predicted"/>
<comment type="caution">
    <text evidence="1">The sequence shown here is derived from an EMBL/GenBank/DDBJ whole genome shotgun (WGS) entry which is preliminary data.</text>
</comment>
<name>A0A9P7Z9M3_9HELO</name>
<keyword evidence="2" id="KW-1185">Reference proteome</keyword>
<dbReference type="EMBL" id="MU253759">
    <property type="protein sequence ID" value="KAG9247974.1"/>
    <property type="molecule type" value="Genomic_DNA"/>
</dbReference>
<evidence type="ECO:0000313" key="1">
    <source>
        <dbReference type="EMBL" id="KAG9247974.1"/>
    </source>
</evidence>
<sequence>MSADLFKLIKEQVSITKLADISRDRKLPSEIFEMVRQKEVVPNGPMTLQEANRHQIDLVNIRSHFHEESESDLESVQYSFCEH</sequence>
<protein>
    <submittedName>
        <fullName evidence="1">Uncharacterized protein</fullName>
    </submittedName>
</protein>
<organism evidence="1 2">
    <name type="scientific">Calycina marina</name>
    <dbReference type="NCBI Taxonomy" id="1763456"/>
    <lineage>
        <taxon>Eukaryota</taxon>
        <taxon>Fungi</taxon>
        <taxon>Dikarya</taxon>
        <taxon>Ascomycota</taxon>
        <taxon>Pezizomycotina</taxon>
        <taxon>Leotiomycetes</taxon>
        <taxon>Helotiales</taxon>
        <taxon>Pezizellaceae</taxon>
        <taxon>Calycina</taxon>
    </lineage>
</organism>
<gene>
    <name evidence="1" type="ORF">BJ878DRAFT_490458</name>
</gene>
<dbReference type="AlphaFoldDB" id="A0A9P7Z9M3"/>
<reference evidence="1" key="1">
    <citation type="journal article" date="2021" name="IMA Fungus">
        <title>Genomic characterization of three marine fungi, including Emericellopsis atlantica sp. nov. with signatures of a generalist lifestyle and marine biomass degradation.</title>
        <authorList>
            <person name="Hagestad O.C."/>
            <person name="Hou L."/>
            <person name="Andersen J.H."/>
            <person name="Hansen E.H."/>
            <person name="Altermark B."/>
            <person name="Li C."/>
            <person name="Kuhnert E."/>
            <person name="Cox R.J."/>
            <person name="Crous P.W."/>
            <person name="Spatafora J.W."/>
            <person name="Lail K."/>
            <person name="Amirebrahimi M."/>
            <person name="Lipzen A."/>
            <person name="Pangilinan J."/>
            <person name="Andreopoulos W."/>
            <person name="Hayes R.D."/>
            <person name="Ng V."/>
            <person name="Grigoriev I.V."/>
            <person name="Jackson S.A."/>
            <person name="Sutton T.D.S."/>
            <person name="Dobson A.D.W."/>
            <person name="Rama T."/>
        </authorList>
    </citation>
    <scope>NUCLEOTIDE SEQUENCE</scope>
    <source>
        <strain evidence="1">TRa3180A</strain>
    </source>
</reference>